<dbReference type="InterPro" id="IPR003959">
    <property type="entry name" value="ATPase_AAA_core"/>
</dbReference>
<dbReference type="PANTHER" id="PTHR46411">
    <property type="entry name" value="FAMILY ATPASE, PUTATIVE-RELATED"/>
    <property type="match status" value="1"/>
</dbReference>
<dbReference type="OrthoDB" id="10042665at2759"/>
<dbReference type="GO" id="GO:0005524">
    <property type="term" value="F:ATP binding"/>
    <property type="evidence" value="ECO:0007669"/>
    <property type="project" value="InterPro"/>
</dbReference>
<dbReference type="VEuPathDB" id="FungiDB:A1O9_11557"/>
<dbReference type="InterPro" id="IPR003593">
    <property type="entry name" value="AAA+_ATPase"/>
</dbReference>
<evidence type="ECO:0000313" key="4">
    <source>
        <dbReference type="EMBL" id="KEF52317.1"/>
    </source>
</evidence>
<dbReference type="STRING" id="1182545.A0A072NY40"/>
<feature type="compositionally biased region" description="Polar residues" evidence="2">
    <location>
        <begin position="273"/>
        <end position="293"/>
    </location>
</feature>
<dbReference type="SMART" id="SM00382">
    <property type="entry name" value="AAA"/>
    <property type="match status" value="1"/>
</dbReference>
<protein>
    <recommendedName>
        <fullName evidence="3">AAA+ ATPase domain-containing protein</fullName>
    </recommendedName>
</protein>
<gene>
    <name evidence="4" type="ORF">A1O9_11557</name>
</gene>
<keyword evidence="5" id="KW-1185">Reference proteome</keyword>
<feature type="compositionally biased region" description="Basic residues" evidence="2">
    <location>
        <begin position="1035"/>
        <end position="1052"/>
    </location>
</feature>
<dbReference type="Pfam" id="PF00004">
    <property type="entry name" value="AAA"/>
    <property type="match status" value="1"/>
</dbReference>
<proteinExistence type="predicted"/>
<dbReference type="EMBL" id="AMGV01000018">
    <property type="protein sequence ID" value="KEF52317.1"/>
    <property type="molecule type" value="Genomic_DNA"/>
</dbReference>
<dbReference type="Pfam" id="PF23232">
    <property type="entry name" value="AAA_lid_13"/>
    <property type="match status" value="1"/>
</dbReference>
<dbReference type="Gene3D" id="3.40.50.300">
    <property type="entry name" value="P-loop containing nucleotide triphosphate hydrolases"/>
    <property type="match status" value="1"/>
</dbReference>
<dbReference type="HOGENOM" id="CLU_004471_2_3_1"/>
<dbReference type="AlphaFoldDB" id="A0A072NY40"/>
<accession>A0A072NY40</accession>
<evidence type="ECO:0000256" key="2">
    <source>
        <dbReference type="SAM" id="MobiDB-lite"/>
    </source>
</evidence>
<dbReference type="InterPro" id="IPR027417">
    <property type="entry name" value="P-loop_NTPase"/>
</dbReference>
<evidence type="ECO:0000313" key="5">
    <source>
        <dbReference type="Proteomes" id="UP000027920"/>
    </source>
</evidence>
<evidence type="ECO:0000256" key="1">
    <source>
        <dbReference type="SAM" id="Coils"/>
    </source>
</evidence>
<organism evidence="4 5">
    <name type="scientific">Exophiala aquamarina CBS 119918</name>
    <dbReference type="NCBI Taxonomy" id="1182545"/>
    <lineage>
        <taxon>Eukaryota</taxon>
        <taxon>Fungi</taxon>
        <taxon>Dikarya</taxon>
        <taxon>Ascomycota</taxon>
        <taxon>Pezizomycotina</taxon>
        <taxon>Eurotiomycetes</taxon>
        <taxon>Chaetothyriomycetidae</taxon>
        <taxon>Chaetothyriales</taxon>
        <taxon>Herpotrichiellaceae</taxon>
        <taxon>Exophiala</taxon>
    </lineage>
</organism>
<dbReference type="GO" id="GO:0016887">
    <property type="term" value="F:ATP hydrolysis activity"/>
    <property type="evidence" value="ECO:0007669"/>
    <property type="project" value="InterPro"/>
</dbReference>
<dbReference type="RefSeq" id="XP_013254907.1">
    <property type="nucleotide sequence ID" value="XM_013399453.1"/>
</dbReference>
<feature type="region of interest" description="Disordered" evidence="2">
    <location>
        <begin position="958"/>
        <end position="1079"/>
    </location>
</feature>
<feature type="compositionally biased region" description="Low complexity" evidence="2">
    <location>
        <begin position="51"/>
        <end position="70"/>
    </location>
</feature>
<dbReference type="Proteomes" id="UP000027920">
    <property type="component" value="Unassembled WGS sequence"/>
</dbReference>
<dbReference type="Pfam" id="PF22942">
    <property type="entry name" value="DUF7025"/>
    <property type="match status" value="1"/>
</dbReference>
<feature type="coiled-coil region" evidence="1">
    <location>
        <begin position="594"/>
        <end position="621"/>
    </location>
</feature>
<dbReference type="GeneID" id="25286455"/>
<dbReference type="SUPFAM" id="SSF52540">
    <property type="entry name" value="P-loop containing nucleoside triphosphate hydrolases"/>
    <property type="match status" value="1"/>
</dbReference>
<evidence type="ECO:0000259" key="3">
    <source>
        <dbReference type="SMART" id="SM00382"/>
    </source>
</evidence>
<name>A0A072NY40_9EURO</name>
<dbReference type="PANTHER" id="PTHR46411:SF2">
    <property type="entry name" value="AAA+ ATPASE DOMAIN-CONTAINING PROTEIN"/>
    <property type="match status" value="1"/>
</dbReference>
<dbReference type="InterPro" id="IPR054289">
    <property type="entry name" value="DUF7025"/>
</dbReference>
<reference evidence="4 5" key="1">
    <citation type="submission" date="2013-03" db="EMBL/GenBank/DDBJ databases">
        <title>The Genome Sequence of Exophiala aquamarina CBS 119918.</title>
        <authorList>
            <consortium name="The Broad Institute Genomics Platform"/>
            <person name="Cuomo C."/>
            <person name="de Hoog S."/>
            <person name="Gorbushina A."/>
            <person name="Walker B."/>
            <person name="Young S.K."/>
            <person name="Zeng Q."/>
            <person name="Gargeya S."/>
            <person name="Fitzgerald M."/>
            <person name="Haas B."/>
            <person name="Abouelleil A."/>
            <person name="Allen A.W."/>
            <person name="Alvarado L."/>
            <person name="Arachchi H.M."/>
            <person name="Berlin A.M."/>
            <person name="Chapman S.B."/>
            <person name="Gainer-Dewar J."/>
            <person name="Goldberg J."/>
            <person name="Griggs A."/>
            <person name="Gujja S."/>
            <person name="Hansen M."/>
            <person name="Howarth C."/>
            <person name="Imamovic A."/>
            <person name="Ireland A."/>
            <person name="Larimer J."/>
            <person name="McCowan C."/>
            <person name="Murphy C."/>
            <person name="Pearson M."/>
            <person name="Poon T.W."/>
            <person name="Priest M."/>
            <person name="Roberts A."/>
            <person name="Saif S."/>
            <person name="Shea T."/>
            <person name="Sisk P."/>
            <person name="Sykes S."/>
            <person name="Wortman J."/>
            <person name="Nusbaum C."/>
            <person name="Birren B."/>
        </authorList>
    </citation>
    <scope>NUCLEOTIDE SEQUENCE [LARGE SCALE GENOMIC DNA]</scope>
    <source>
        <strain evidence="4 5">CBS 119918</strain>
    </source>
</reference>
<feature type="region of interest" description="Disordered" evidence="2">
    <location>
        <begin position="1"/>
        <end position="84"/>
    </location>
</feature>
<keyword evidence="1" id="KW-0175">Coiled coil</keyword>
<dbReference type="InterPro" id="IPR056599">
    <property type="entry name" value="AAA_lid_fung"/>
</dbReference>
<sequence>MLGSTRPHLPPPPSSTHGNGYVPGPGPGPGLYAGSGPYGAPPSSHTNGLRPVSTVTPSGSSSTTTPATASLNGTDNTEPDIGSTDHAALKNRRESIVQLFAKLNPALNEESDLLLKNVVNLFEDLSKRIEKIESVRPLLEPGKEPPLPPTEDQPAQEIEQTTKFFCVSIPSELRQWDNPSKHVIEVLYKRSDDWVAENNSTAVPDPGNVVVLEVRIESKPIATFLNKMTETTLTKDGHLVFSEPFRLLIRQEQSIQEHIRKLVKQIDALPEASENSENGTTVRKSQSHGSTLASDDKTSPANPDEVVDGRKAEDADSPVEDNVQALDHFMQLHHIIESYFSEQLTTLKNLKGLTQTQISFEQLWMLFESGTDIYCRARKGGHKFIDSPDMPTERLWTPQSFRIVSTMGGGRLQTFLHRRLEKAFAAETVSTSTRDCFADFSLQCYYIEYTGSGWQPVLDHIVLKPFDGLMDITDLEAYPIHYRSQLKESVDPHQDLLERGQKYVNLTQISHLRYEGPTVGDSSEEIASPVIIDMKTGYQARNQEKFPLSFRPTRFDLSMELERSESCEVTGNGHGCALGCCTGVGKDQYMAHQKTVLNKSLDRLLKDLEELDNSTRRIQVNPQQYLKGLTEKNLLHLLPGVVVGYPLRNRKWVMMNLDLLEEMKYNALDGGWDDLVLPDGHKEMVRAMVEKFADKDKASPRGKFEKFEADLVRGKGKGCIILLHGVPGVGKTSTAECVAAYTKRPLLPITCGDIGYTPAEVETFLDYIFTLAHKWGCVLLLDEADVFLAKRQKQDVKHNGLVSEYYSGILFLTTNRVGAIDDAFRSRIHLTLFYPQLDRNQTIKVWKSNIRRIKEYNKYRAKLGLPVMKYDRKELVAFAERRFEKSLQWNGRQIRNAFQTAIALAEYQANEKADKGDEQNASPYLGLEQFRTIAKATKIFDRYLFEMYGANEDTRAAHQGIRTNPKKLSMKATIDSDETGADVSQTSSEESDDDSDGHSGPKSSPMAKKKKSAKNSESKKVSTPKKRSSSDAKKEKSKTKDKKHHEGSKKGKPKQEVDSDGQESSENSSQEASSDEGEN</sequence>
<comment type="caution">
    <text evidence="4">The sequence shown here is derived from an EMBL/GenBank/DDBJ whole genome shotgun (WGS) entry which is preliminary data.</text>
</comment>
<feature type="domain" description="AAA+ ATPase" evidence="3">
    <location>
        <begin position="717"/>
        <end position="838"/>
    </location>
</feature>
<feature type="region of interest" description="Disordered" evidence="2">
    <location>
        <begin position="270"/>
        <end position="318"/>
    </location>
</feature>